<dbReference type="InterPro" id="IPR051549">
    <property type="entry name" value="PEP_Utilizing_Enz"/>
</dbReference>
<dbReference type="Proteomes" id="UP000838100">
    <property type="component" value="Unassembled WGS sequence"/>
</dbReference>
<name>A0ABN8EI15_9GAMM</name>
<dbReference type="InterPro" id="IPR036637">
    <property type="entry name" value="Phosphohistidine_dom_sf"/>
</dbReference>
<protein>
    <recommendedName>
        <fullName evidence="1">PEP-utilising enzyme mobile domain-containing protein</fullName>
    </recommendedName>
</protein>
<evidence type="ECO:0000313" key="3">
    <source>
        <dbReference type="Proteomes" id="UP000838100"/>
    </source>
</evidence>
<dbReference type="NCBIfam" id="NF004508">
    <property type="entry name" value="PRK05849.1"/>
    <property type="match status" value="1"/>
</dbReference>
<accession>A0ABN8EI15</accession>
<dbReference type="Pfam" id="PF00391">
    <property type="entry name" value="PEP-utilizers"/>
    <property type="match status" value="1"/>
</dbReference>
<dbReference type="Gene3D" id="3.50.30.10">
    <property type="entry name" value="Phosphohistidine domain"/>
    <property type="match status" value="1"/>
</dbReference>
<gene>
    <name evidence="2" type="ORF">SIN8267_02130</name>
</gene>
<dbReference type="PANTHER" id="PTHR43615">
    <property type="entry name" value="PHOSPHOENOLPYRUVATE SYNTHASE-RELATED"/>
    <property type="match status" value="1"/>
</dbReference>
<feature type="domain" description="PEP-utilising enzyme mobile" evidence="1">
    <location>
        <begin position="920"/>
        <end position="988"/>
    </location>
</feature>
<dbReference type="SUPFAM" id="SSF56059">
    <property type="entry name" value="Glutathione synthetase ATP-binding domain-like"/>
    <property type="match status" value="1"/>
</dbReference>
<evidence type="ECO:0000313" key="2">
    <source>
        <dbReference type="EMBL" id="CAH0992015.1"/>
    </source>
</evidence>
<dbReference type="PANTHER" id="PTHR43615:SF1">
    <property type="entry name" value="PPDK_N DOMAIN-CONTAINING PROTEIN"/>
    <property type="match status" value="1"/>
</dbReference>
<dbReference type="SUPFAM" id="SSF52009">
    <property type="entry name" value="Phosphohistidine domain"/>
    <property type="match status" value="1"/>
</dbReference>
<organism evidence="2 3">
    <name type="scientific">Sinobacterium norvegicum</name>
    <dbReference type="NCBI Taxonomy" id="1641715"/>
    <lineage>
        <taxon>Bacteria</taxon>
        <taxon>Pseudomonadati</taxon>
        <taxon>Pseudomonadota</taxon>
        <taxon>Gammaproteobacteria</taxon>
        <taxon>Cellvibrionales</taxon>
        <taxon>Spongiibacteraceae</taxon>
        <taxon>Sinobacterium</taxon>
    </lineage>
</organism>
<comment type="caution">
    <text evidence="2">The sequence shown here is derived from an EMBL/GenBank/DDBJ whole genome shotgun (WGS) entry which is preliminary data.</text>
</comment>
<sequence length="996" mass="110144">MDVFILGAGRPAYGTKPAALKNIALNSRAMDWQIHSFDTVTTPNNIHFLGGYHIDKVIESYPFLNFTVVADWQKKSLLHTFLSAPFGCKPIITCYSDTVFRKEVIKDITTVEADIVVGIDSIWRSRYADRTQLDIDGAETLDIPLANQAGLETVEFTGLVHFKQSVAQRLSQLDEAEAGNDLMSLIRQLESLGYSVAYFDVKGEWAEFNSPRDIAHFILGTKAETLARLEPLVQKSHIGKQVSFTTSQWYDDKASILTSVQSLFGNTQLVIRSSSKGEDNWYASNAGGFESILNVDSNCRETVTAAVDEVIASYGEGSCNNDQVLIQQQLTEVSASGVVFTCNLETGAPYYRFNFDDKTQSTESVTSGGSGDLRTVILSRGHEQHLYTVEPALSPVLSAIKELELLLGYDKLDIEFAIDTRGLVHIFQVRPVTIDHSAYDLDSNEISYQRAACEAYFTDHNLPQHNILGDKAIYANMPDWNPAEIIGTKPKTLAFSLYRQLITNDVWAMQRAEFGYRDVRPAPLINAFAGQPYVDARASLNSFIPASLSHDSANCITNAYLNILSENPHFHDKIEFDVAFTVWTPDFSDNASARLTPYKVTPAMISELELGLKDITRKALARLDNDTASIATLRQQNKDICSGNQSALNKGYALLEVCREYGTLAFSHAARAGFVATTLLNSFVATGALSEQRRSEFLKSFNTVAGDFELAKSALASGKINLPELISTYGHLRPGTYEISTQAYWEDPERYLYSAHNTSTHDSANFLFRQDELCSLKGFLDKLGSAISVEQLIAYLISAIQSRESVKFDFSKSLSLALDYIVSAGAEAGISRTDLSFFDFNDIESLKLNTLQWRSIPAIIAQRKAEYAITSSVELPSFIQSVSDFYCFERFSSLPNYITTEKAVAEVICYSATVEQDLNGKIVMITQADPGYDWLFGHGIAGLITQYGGANSHMAIRAAEIGLPAAIGVGDKLFDKISTMQRIEIDCSGQTIRKVI</sequence>
<dbReference type="RefSeq" id="WP_237444713.1">
    <property type="nucleotide sequence ID" value="NZ_CAKLPX010000002.1"/>
</dbReference>
<reference evidence="2" key="1">
    <citation type="submission" date="2021-12" db="EMBL/GenBank/DDBJ databases">
        <authorList>
            <person name="Rodrigo-Torres L."/>
            <person name="Arahal R. D."/>
            <person name="Lucena T."/>
        </authorList>
    </citation>
    <scope>NUCLEOTIDE SEQUENCE</scope>
    <source>
        <strain evidence="2">CECT 8267</strain>
    </source>
</reference>
<dbReference type="InterPro" id="IPR013815">
    <property type="entry name" value="ATP_grasp_subdomain_1"/>
</dbReference>
<keyword evidence="3" id="KW-1185">Reference proteome</keyword>
<evidence type="ECO:0000259" key="1">
    <source>
        <dbReference type="Pfam" id="PF00391"/>
    </source>
</evidence>
<proteinExistence type="predicted"/>
<dbReference type="EMBL" id="CAKLPX010000002">
    <property type="protein sequence ID" value="CAH0992015.1"/>
    <property type="molecule type" value="Genomic_DNA"/>
</dbReference>
<dbReference type="InterPro" id="IPR008279">
    <property type="entry name" value="PEP-util_enz_mobile_dom"/>
</dbReference>
<dbReference type="Gene3D" id="3.30.1490.20">
    <property type="entry name" value="ATP-grasp fold, A domain"/>
    <property type="match status" value="1"/>
</dbReference>